<evidence type="ECO:0000256" key="1">
    <source>
        <dbReference type="ARBA" id="ARBA00004370"/>
    </source>
</evidence>
<keyword evidence="4 5" id="KW-0472">Membrane</keyword>
<evidence type="ECO:0000313" key="7">
    <source>
        <dbReference type="Proteomes" id="UP001620645"/>
    </source>
</evidence>
<keyword evidence="2 5" id="KW-0812">Transmembrane</keyword>
<organism evidence="6 7">
    <name type="scientific">Heterodera schachtii</name>
    <name type="common">Sugarbeet cyst nematode worm</name>
    <name type="synonym">Tylenchus schachtii</name>
    <dbReference type="NCBI Taxonomy" id="97005"/>
    <lineage>
        <taxon>Eukaryota</taxon>
        <taxon>Metazoa</taxon>
        <taxon>Ecdysozoa</taxon>
        <taxon>Nematoda</taxon>
        <taxon>Chromadorea</taxon>
        <taxon>Rhabditida</taxon>
        <taxon>Tylenchina</taxon>
        <taxon>Tylenchomorpha</taxon>
        <taxon>Tylenchoidea</taxon>
        <taxon>Heteroderidae</taxon>
        <taxon>Heteroderinae</taxon>
        <taxon>Heterodera</taxon>
    </lineage>
</organism>
<evidence type="ECO:0000256" key="2">
    <source>
        <dbReference type="ARBA" id="ARBA00022692"/>
    </source>
</evidence>
<evidence type="ECO:0000256" key="5">
    <source>
        <dbReference type="SAM" id="Phobius"/>
    </source>
</evidence>
<dbReference type="InterPro" id="IPR000276">
    <property type="entry name" value="GPCR_Rhodpsn"/>
</dbReference>
<accession>A0ABD2KAG1</accession>
<keyword evidence="3 5" id="KW-1133">Transmembrane helix</keyword>
<evidence type="ECO:0008006" key="8">
    <source>
        <dbReference type="Google" id="ProtNLM"/>
    </source>
</evidence>
<name>A0ABD2KAG1_HETSC</name>
<feature type="transmembrane region" description="Helical" evidence="5">
    <location>
        <begin position="103"/>
        <end position="125"/>
    </location>
</feature>
<proteinExistence type="predicted"/>
<gene>
    <name evidence="6" type="ORF">niasHS_003153</name>
</gene>
<dbReference type="PANTHER" id="PTHR23360:SF5">
    <property type="entry name" value="G-PROTEIN COUPLED RECEPTORS FAMILY 1 PROFILE DOMAIN-CONTAINING PROTEIN"/>
    <property type="match status" value="1"/>
</dbReference>
<protein>
    <recommendedName>
        <fullName evidence="8">7TM GPCR serpentine receptor class x (Srx) domain-containing protein</fullName>
    </recommendedName>
</protein>
<dbReference type="GO" id="GO:0016020">
    <property type="term" value="C:membrane"/>
    <property type="evidence" value="ECO:0007669"/>
    <property type="project" value="UniProtKB-SubCell"/>
</dbReference>
<dbReference type="SMART" id="SM01381">
    <property type="entry name" value="7TM_GPCR_Srsx"/>
    <property type="match status" value="1"/>
</dbReference>
<dbReference type="EMBL" id="JBICCN010000039">
    <property type="protein sequence ID" value="KAL3099698.1"/>
    <property type="molecule type" value="Genomic_DNA"/>
</dbReference>
<evidence type="ECO:0000256" key="3">
    <source>
        <dbReference type="ARBA" id="ARBA00022989"/>
    </source>
</evidence>
<dbReference type="PANTHER" id="PTHR23360">
    <property type="entry name" value="G-PROTEIN COUPLED RECEPTORS FAMILY 1 PROFILE DOMAIN-CONTAINING PROTEIN-RELATED"/>
    <property type="match status" value="1"/>
</dbReference>
<dbReference type="SUPFAM" id="SSF81321">
    <property type="entry name" value="Family A G protein-coupled receptor-like"/>
    <property type="match status" value="1"/>
</dbReference>
<comment type="subcellular location">
    <subcellularLocation>
        <location evidence="1">Membrane</location>
    </subcellularLocation>
</comment>
<feature type="transmembrane region" description="Helical" evidence="5">
    <location>
        <begin position="20"/>
        <end position="48"/>
    </location>
</feature>
<sequence length="308" mass="35701">MTDLNNDTFYLTFKDANPSWSLIGCASILGLLALFGIIFNSSVIYITIRTKSFRGTVNYLLALCSFFELIHQSGYFLFVYTAFSGQNFIEYRLAVKITFIPWFGFAGVSPTMVFTGIDRLIGIAFDEMYNKFKIRLYLTTERRNIQAELALGARENIVSAKVRIECRIEQNYSDKTDEEKAQIRHKACGNARATKQAIKKIKNYFRELFLLECSNEIAIFSSPRQLAMLKKTRTIIRQTNFDYEPASVFAFQRAFPEVHPKLCVFHVKQALNRRIQRMGLIDLYNSKEPEGTEFQRIVRKIGRFNFVH</sequence>
<evidence type="ECO:0000313" key="6">
    <source>
        <dbReference type="EMBL" id="KAL3099698.1"/>
    </source>
</evidence>
<dbReference type="Gene3D" id="1.20.1070.10">
    <property type="entry name" value="Rhodopsin 7-helix transmembrane proteins"/>
    <property type="match status" value="1"/>
</dbReference>
<dbReference type="AlphaFoldDB" id="A0ABD2KAG1"/>
<reference evidence="6 7" key="1">
    <citation type="submission" date="2024-10" db="EMBL/GenBank/DDBJ databases">
        <authorList>
            <person name="Kim D."/>
        </authorList>
    </citation>
    <scope>NUCLEOTIDE SEQUENCE [LARGE SCALE GENOMIC DNA]</scope>
    <source>
        <strain evidence="6">Taebaek</strain>
    </source>
</reference>
<feature type="transmembrane region" description="Helical" evidence="5">
    <location>
        <begin position="60"/>
        <end position="83"/>
    </location>
</feature>
<dbReference type="InterPro" id="IPR047130">
    <property type="entry name" value="7TM_GPCR_Srsx_nematod"/>
</dbReference>
<evidence type="ECO:0000256" key="4">
    <source>
        <dbReference type="ARBA" id="ARBA00023136"/>
    </source>
</evidence>
<dbReference type="Pfam" id="PF10320">
    <property type="entry name" value="7TM_GPCR_Srsx"/>
    <property type="match status" value="1"/>
</dbReference>
<dbReference type="InterPro" id="IPR019424">
    <property type="entry name" value="7TM_GPCR_Srsx"/>
</dbReference>
<comment type="caution">
    <text evidence="6">The sequence shown here is derived from an EMBL/GenBank/DDBJ whole genome shotgun (WGS) entry which is preliminary data.</text>
</comment>
<dbReference type="Proteomes" id="UP001620645">
    <property type="component" value="Unassembled WGS sequence"/>
</dbReference>
<keyword evidence="7" id="KW-1185">Reference proteome</keyword>